<dbReference type="AlphaFoldDB" id="R7WRV3"/>
<feature type="compositionally biased region" description="Basic and acidic residues" evidence="1">
    <location>
        <begin position="51"/>
        <end position="104"/>
    </location>
</feature>
<organism evidence="2 3">
    <name type="scientific">Rhodococcus rhodnii LMG 5362</name>
    <dbReference type="NCBI Taxonomy" id="1273125"/>
    <lineage>
        <taxon>Bacteria</taxon>
        <taxon>Bacillati</taxon>
        <taxon>Actinomycetota</taxon>
        <taxon>Actinomycetes</taxon>
        <taxon>Mycobacteriales</taxon>
        <taxon>Nocardiaceae</taxon>
        <taxon>Rhodococcus</taxon>
    </lineage>
</organism>
<accession>R7WRV3</accession>
<dbReference type="PATRIC" id="fig|1273125.3.peg.541"/>
<feature type="compositionally biased region" description="Basic and acidic residues" evidence="1">
    <location>
        <begin position="495"/>
        <end position="510"/>
    </location>
</feature>
<proteinExistence type="predicted"/>
<gene>
    <name evidence="2" type="ORF">Rrhod_0556</name>
</gene>
<feature type="compositionally biased region" description="Basic residues" evidence="1">
    <location>
        <begin position="392"/>
        <end position="425"/>
    </location>
</feature>
<feature type="region of interest" description="Disordered" evidence="1">
    <location>
        <begin position="260"/>
        <end position="302"/>
    </location>
</feature>
<feature type="region of interest" description="Disordered" evidence="1">
    <location>
        <begin position="49"/>
        <end position="113"/>
    </location>
</feature>
<name>R7WRV3_9NOCA</name>
<sequence length="525" mass="58554">MRREQGRRRPRSHEVGFAGQQRQPVGVDDDGQIGREDGAHPLQCVVVGTDSRSDHPCLDAAGRRDVGRRDDLGAMPDDRRGVRPCVPDHARRCSDGTARAEDPGARISGAAGDHTDDPLGVLVVVRARDRPHLPDVRRVELDEPGVAALDADRDEFDAPAHRRGERVHAAQQPEGDRDVRADRGSVDGARVAVDATRQVHRDDRGAHLLDECRRGTAQPALARDPEDPVDHEVDVVGQRAGGDAPSRTAQCRRSRRVHPFRIDGAGGDDDAAATQQRAGPQRVTAVVPRPDEQPHRPAHDSARARAQFVGHDPRDAVRRTAHERPLGKHGELRRLGVAHLRRRVVPAHPPASRRASTPLRTLRDERHTARTLAARRRNRPVRSGHDTIRTRNPARRRAGGGPARGRRTRWMRRRGRRLGRLRAARSARSDRARHGVHAADDHRLGRRHRHMDVRRPRHAARRRGPRRRGGCAEQPAAADRHVRGDVHRTRNVRLSLHDPSRDDRDGDRAVTADTGTATRRCTTRR</sequence>
<feature type="region of interest" description="Disordered" evidence="1">
    <location>
        <begin position="157"/>
        <end position="184"/>
    </location>
</feature>
<comment type="caution">
    <text evidence="2">The sequence shown here is derived from an EMBL/GenBank/DDBJ whole genome shotgun (WGS) entry which is preliminary data.</text>
</comment>
<dbReference type="EMBL" id="APMY01000018">
    <property type="protein sequence ID" value="EOM78067.1"/>
    <property type="molecule type" value="Genomic_DNA"/>
</dbReference>
<evidence type="ECO:0000313" key="3">
    <source>
        <dbReference type="Proteomes" id="UP000013525"/>
    </source>
</evidence>
<feature type="region of interest" description="Disordered" evidence="1">
    <location>
        <begin position="1"/>
        <end position="37"/>
    </location>
</feature>
<evidence type="ECO:0000313" key="2">
    <source>
        <dbReference type="EMBL" id="EOM78067.1"/>
    </source>
</evidence>
<feature type="compositionally biased region" description="Basic and acidic residues" evidence="1">
    <location>
        <begin position="289"/>
        <end position="302"/>
    </location>
</feature>
<feature type="region of interest" description="Disordered" evidence="1">
    <location>
        <begin position="375"/>
        <end position="525"/>
    </location>
</feature>
<feature type="compositionally biased region" description="Basic residues" evidence="1">
    <location>
        <begin position="444"/>
        <end position="469"/>
    </location>
</feature>
<reference evidence="2 3" key="1">
    <citation type="journal article" date="2013" name="Genome Announc.">
        <title>Draft Genome Sequence of Rhodococcus rhodnii Strain LMG5362, a Symbiont of Rhodnius prolixus (Hemiptera, Reduviidae, Triatominae), the Principle Vector of Trypanosoma cruzi.</title>
        <authorList>
            <person name="Pachebat J.A."/>
            <person name="van Keulen G."/>
            <person name="Whitten M.M."/>
            <person name="Girdwood S."/>
            <person name="Del Sol R."/>
            <person name="Dyson P.J."/>
            <person name="Facey P.D."/>
        </authorList>
    </citation>
    <scope>NUCLEOTIDE SEQUENCE [LARGE SCALE GENOMIC DNA]</scope>
    <source>
        <strain evidence="2 3">LMG 5362</strain>
    </source>
</reference>
<dbReference type="Proteomes" id="UP000013525">
    <property type="component" value="Unassembled WGS sequence"/>
</dbReference>
<evidence type="ECO:0000256" key="1">
    <source>
        <dbReference type="SAM" id="MobiDB-lite"/>
    </source>
</evidence>
<feature type="compositionally biased region" description="Basic residues" evidence="1">
    <location>
        <begin position="1"/>
        <end position="11"/>
    </location>
</feature>
<keyword evidence="3" id="KW-1185">Reference proteome</keyword>
<protein>
    <submittedName>
        <fullName evidence="2">Uncharacterized protein</fullName>
    </submittedName>
</protein>
<feature type="compositionally biased region" description="Basic and acidic residues" evidence="1">
    <location>
        <begin position="478"/>
        <end position="488"/>
    </location>
</feature>
<feature type="compositionally biased region" description="Basic and acidic residues" evidence="1">
    <location>
        <begin position="427"/>
        <end position="443"/>
    </location>
</feature>
<feature type="compositionally biased region" description="Low complexity" evidence="1">
    <location>
        <begin position="511"/>
        <end position="525"/>
    </location>
</feature>